<dbReference type="InterPro" id="IPR050168">
    <property type="entry name" value="AAA_ATPase_domain"/>
</dbReference>
<dbReference type="GO" id="GO:0000502">
    <property type="term" value="C:proteasome complex"/>
    <property type="evidence" value="ECO:0007669"/>
    <property type="project" value="UniProtKB-KW"/>
</dbReference>
<dbReference type="InterPro" id="IPR027417">
    <property type="entry name" value="P-loop_NTPase"/>
</dbReference>
<feature type="domain" description="AAA+ ATPase" evidence="1">
    <location>
        <begin position="453"/>
        <end position="582"/>
    </location>
</feature>
<proteinExistence type="predicted"/>
<evidence type="ECO:0000259" key="1">
    <source>
        <dbReference type="SMART" id="SM00382"/>
    </source>
</evidence>
<dbReference type="Gene3D" id="3.40.50.300">
    <property type="entry name" value="P-loop containing nucleotide triphosphate hydrolases"/>
    <property type="match status" value="2"/>
</dbReference>
<dbReference type="RefSeq" id="WP_156847359.1">
    <property type="nucleotide sequence ID" value="NZ_CACRSK010000003.1"/>
</dbReference>
<protein>
    <submittedName>
        <fullName evidence="2">Proteasome-associated ATPase</fullName>
    </submittedName>
</protein>
<dbReference type="CDD" id="cd19481">
    <property type="entry name" value="RecA-like_protease"/>
    <property type="match status" value="1"/>
</dbReference>
<dbReference type="EMBL" id="CACRSK010000003">
    <property type="protein sequence ID" value="VYS95433.1"/>
    <property type="molecule type" value="Genomic_DNA"/>
</dbReference>
<feature type="domain" description="AAA+ ATPase" evidence="1">
    <location>
        <begin position="224"/>
        <end position="350"/>
    </location>
</feature>
<evidence type="ECO:0000313" key="2">
    <source>
        <dbReference type="EMBL" id="VYS95433.1"/>
    </source>
</evidence>
<dbReference type="InterPro" id="IPR003959">
    <property type="entry name" value="ATPase_AAA_core"/>
</dbReference>
<name>A0A6N2SNW6_9BACT</name>
<dbReference type="InterPro" id="IPR003593">
    <property type="entry name" value="AAA+_ATPase"/>
</dbReference>
<dbReference type="AlphaFoldDB" id="A0A6N2SNW6"/>
<keyword evidence="2" id="KW-0647">Proteasome</keyword>
<sequence>MSYYQKIIRLMELRVAVHLDTILKLMDGRVAVLYEYLDKNIKLEKDQIPLILNKLKEKLDIYEKEFKIDEDDILEKNLNFLQNTLSLTNTQVSIIRMGAVVLNYSSYILDQMTSSYKSELEIYTFFSRILNESIENIKEAFELKNSFRYMVKLYGGSGYRANIIDTKDDFLKYLLVENGIYKFIKYYTYELSSSNLKFSDFDHIKQDLDILIPYLKYSIENELKGVNILFYGKPGVGKSEICSLIANKCNVLGLGIKSYFDDYNIVYSMSRISSIDFISNFVSKDTIFIYDEAEDIFNLNSRDKQDNKAFVNYALENNKRVVIYITNDVGCIYEAILRRFDFIMDFKDIPKNQKLKIINKYSKNLVDDKTKELFCSSPDLQPATIAKVSKVIETLNLKDASNEFKLLTNNTLNAFGYGGMEFKKEIKYTPKEYDISLLNSDYDLENLANKVKNDVRICLYGPSGSGKSAYAFYLADRLKKELIIKTGSDLLSPYIGESEKNIKNAFLLAKQKDAILLIDEIEGFLFSRNRATKSWELTMVNEFLTSMQSFDGIFISTSNLFELIDSAVLRRFDFMVELRPLNFTQAKDIFQNRCENLGFKPKEELLNSFLELSNITIGDFESVKRSMKFLDVNSADEYFDLLRQRCLLKTKANFQNV</sequence>
<dbReference type="Pfam" id="PF00004">
    <property type="entry name" value="AAA"/>
    <property type="match status" value="2"/>
</dbReference>
<dbReference type="PANTHER" id="PTHR23077:SF117">
    <property type="entry name" value="AAA+ ATPASE DOMAIN-CONTAINING PROTEIN"/>
    <property type="match status" value="1"/>
</dbReference>
<dbReference type="GO" id="GO:0016887">
    <property type="term" value="F:ATP hydrolysis activity"/>
    <property type="evidence" value="ECO:0007669"/>
    <property type="project" value="InterPro"/>
</dbReference>
<gene>
    <name evidence="2" type="primary">arc</name>
    <name evidence="2" type="ORF">CULFYP111_01003</name>
</gene>
<reference evidence="2" key="1">
    <citation type="submission" date="2019-11" db="EMBL/GenBank/DDBJ databases">
        <authorList>
            <person name="Feng L."/>
        </authorList>
    </citation>
    <scope>NUCLEOTIDE SEQUENCE</scope>
    <source>
        <strain evidence="2">CUreolyticusLFYP111</strain>
    </source>
</reference>
<dbReference type="SMART" id="SM00382">
    <property type="entry name" value="AAA"/>
    <property type="match status" value="2"/>
</dbReference>
<accession>A0A6N2SNW6</accession>
<dbReference type="SUPFAM" id="SSF52540">
    <property type="entry name" value="P-loop containing nucleoside triphosphate hydrolases"/>
    <property type="match status" value="2"/>
</dbReference>
<organism evidence="2">
    <name type="scientific">Campylobacter ureolyticus</name>
    <dbReference type="NCBI Taxonomy" id="827"/>
    <lineage>
        <taxon>Bacteria</taxon>
        <taxon>Pseudomonadati</taxon>
        <taxon>Campylobacterota</taxon>
        <taxon>Epsilonproteobacteria</taxon>
        <taxon>Campylobacterales</taxon>
        <taxon>Campylobacteraceae</taxon>
        <taxon>Campylobacter</taxon>
    </lineage>
</organism>
<dbReference type="GO" id="GO:0005524">
    <property type="term" value="F:ATP binding"/>
    <property type="evidence" value="ECO:0007669"/>
    <property type="project" value="InterPro"/>
</dbReference>
<dbReference type="PANTHER" id="PTHR23077">
    <property type="entry name" value="AAA-FAMILY ATPASE"/>
    <property type="match status" value="1"/>
</dbReference>